<evidence type="ECO:0000256" key="6">
    <source>
        <dbReference type="SAM" id="Phobius"/>
    </source>
</evidence>
<evidence type="ECO:0000256" key="4">
    <source>
        <dbReference type="ARBA" id="ARBA00022989"/>
    </source>
</evidence>
<reference evidence="7" key="1">
    <citation type="submission" date="2019-08" db="EMBL/GenBank/DDBJ databases">
        <title>The genome of the North American firefly Photinus pyralis.</title>
        <authorList>
            <consortium name="Photinus pyralis genome working group"/>
            <person name="Fallon T.R."/>
            <person name="Sander Lower S.E."/>
            <person name="Weng J.-K."/>
        </authorList>
    </citation>
    <scope>NUCLEOTIDE SEQUENCE</scope>
    <source>
        <strain evidence="7">TRF0915ILg1</strain>
        <tissue evidence="7">Whole body</tissue>
    </source>
</reference>
<sequence length="125" mass="14571">MLSSAVKWLSNNTISRNFTSSAVRFDDGRRLTGDTHKVNNFEKKLLVWMGKYKRVEDIPAYVAPEAVERARSKMRIRVANYMMALTLVGCVFMIYSGKKARDRGESVQKYNLDWHKKYNEEKEAK</sequence>
<comment type="caution">
    <text evidence="7">The sequence shown here is derived from an EMBL/GenBank/DDBJ whole genome shotgun (WGS) entry which is preliminary data.</text>
</comment>
<protein>
    <submittedName>
        <fullName evidence="7">Uncharacterized protein</fullName>
    </submittedName>
</protein>
<evidence type="ECO:0000256" key="1">
    <source>
        <dbReference type="ARBA" id="ARBA00004167"/>
    </source>
</evidence>
<dbReference type="InterPro" id="IPR009432">
    <property type="entry name" value="DUF1075"/>
</dbReference>
<dbReference type="GO" id="GO:0016020">
    <property type="term" value="C:membrane"/>
    <property type="evidence" value="ECO:0007669"/>
    <property type="project" value="UniProtKB-SubCell"/>
</dbReference>
<dbReference type="Proteomes" id="UP000801492">
    <property type="component" value="Unassembled WGS sequence"/>
</dbReference>
<proteinExistence type="inferred from homology"/>
<evidence type="ECO:0000313" key="8">
    <source>
        <dbReference type="Proteomes" id="UP000801492"/>
    </source>
</evidence>
<keyword evidence="3 6" id="KW-0812">Transmembrane</keyword>
<accession>A0A8K0CDW9</accession>
<organism evidence="7 8">
    <name type="scientific">Ignelater luminosus</name>
    <name type="common">Cucubano</name>
    <name type="synonym">Pyrophorus luminosus</name>
    <dbReference type="NCBI Taxonomy" id="2038154"/>
    <lineage>
        <taxon>Eukaryota</taxon>
        <taxon>Metazoa</taxon>
        <taxon>Ecdysozoa</taxon>
        <taxon>Arthropoda</taxon>
        <taxon>Hexapoda</taxon>
        <taxon>Insecta</taxon>
        <taxon>Pterygota</taxon>
        <taxon>Neoptera</taxon>
        <taxon>Endopterygota</taxon>
        <taxon>Coleoptera</taxon>
        <taxon>Polyphaga</taxon>
        <taxon>Elateriformia</taxon>
        <taxon>Elateroidea</taxon>
        <taxon>Elateridae</taxon>
        <taxon>Agrypninae</taxon>
        <taxon>Pyrophorini</taxon>
        <taxon>Ignelater</taxon>
    </lineage>
</organism>
<evidence type="ECO:0000256" key="5">
    <source>
        <dbReference type="ARBA" id="ARBA00023136"/>
    </source>
</evidence>
<dbReference type="Pfam" id="PF06388">
    <property type="entry name" value="DUF1075"/>
    <property type="match status" value="1"/>
</dbReference>
<keyword evidence="8" id="KW-1185">Reference proteome</keyword>
<dbReference type="PANTHER" id="PTHR13674">
    <property type="entry name" value="GROWTH AND TRANSFORMATION-DEPENDENT PROTEIN"/>
    <property type="match status" value="1"/>
</dbReference>
<dbReference type="OrthoDB" id="8193498at2759"/>
<feature type="transmembrane region" description="Helical" evidence="6">
    <location>
        <begin position="78"/>
        <end position="96"/>
    </location>
</feature>
<comment type="subcellular location">
    <subcellularLocation>
        <location evidence="1">Membrane</location>
        <topology evidence="1">Single-pass membrane protein</topology>
    </subcellularLocation>
</comment>
<dbReference type="AlphaFoldDB" id="A0A8K0CDW9"/>
<keyword evidence="5 6" id="KW-0472">Membrane</keyword>
<evidence type="ECO:0000256" key="2">
    <source>
        <dbReference type="ARBA" id="ARBA00007363"/>
    </source>
</evidence>
<evidence type="ECO:0000256" key="3">
    <source>
        <dbReference type="ARBA" id="ARBA00022692"/>
    </source>
</evidence>
<comment type="similarity">
    <text evidence="2">Belongs to the UPF0389 family.</text>
</comment>
<dbReference type="PANTHER" id="PTHR13674:SF5">
    <property type="entry name" value="UPF0389 PROTEIN CG9231"/>
    <property type="match status" value="1"/>
</dbReference>
<dbReference type="EMBL" id="VTPC01089916">
    <property type="protein sequence ID" value="KAF2885519.1"/>
    <property type="molecule type" value="Genomic_DNA"/>
</dbReference>
<gene>
    <name evidence="7" type="ORF">ILUMI_20669</name>
</gene>
<keyword evidence="4 6" id="KW-1133">Transmembrane helix</keyword>
<name>A0A8K0CDW9_IGNLU</name>
<evidence type="ECO:0000313" key="7">
    <source>
        <dbReference type="EMBL" id="KAF2885519.1"/>
    </source>
</evidence>